<dbReference type="KEGG" id="soe:110801390"/>
<keyword evidence="2 5" id="KW-0479">Metal-binding</keyword>
<dbReference type="GeneID" id="110801390"/>
<dbReference type="InterPro" id="IPR005123">
    <property type="entry name" value="Oxoglu/Fe-dep_dioxygenase_dom"/>
</dbReference>
<dbReference type="Gene3D" id="2.60.120.330">
    <property type="entry name" value="B-lactam Antibiotic, Isopenicillin N Synthase, Chain"/>
    <property type="match status" value="1"/>
</dbReference>
<keyword evidence="7" id="KW-1185">Reference proteome</keyword>
<dbReference type="OrthoDB" id="288590at2759"/>
<dbReference type="GO" id="GO:0046872">
    <property type="term" value="F:metal ion binding"/>
    <property type="evidence" value="ECO:0007669"/>
    <property type="project" value="UniProtKB-KW"/>
</dbReference>
<keyword evidence="3 5" id="KW-0560">Oxidoreductase</keyword>
<dbReference type="Proteomes" id="UP000813463">
    <property type="component" value="Chromosome 3"/>
</dbReference>
<dbReference type="AlphaFoldDB" id="A0A9R0J730"/>
<sequence>MAPALSPNMVVDTNYKRKDELKAFDESKMGVKGLIDAGVTKLPRIFVNDLPPSPYSTNYEMNNGQQLKFPVIDFVGLEDGGLERRSEIIKKVSDTCEKWGFFQVVNHGISPCVLEGMLKGARRFHDLDAEAKKSYYSRGIDSKKKFVFTSNVYLYTGRVTNWRDTTITPMSPMPDPEEFPEICRDITMEYGRCVRKLGLTLMELLSEGMGLNPNHLKDMDSAEEHLLLTHYYPPCPQPELAIGINQHADNDIVTVLLQDDIGGLQVLHDDVWYDVPHIPGALVINTGDLLQLISNDKYKSAIHRVQSKKVGPRISVACFFRPSVKNPRLLAPITELVSDENPVIYRETTTGQYLAHYTKIGQDYGVEPALENFKLNK</sequence>
<dbReference type="Pfam" id="PF14226">
    <property type="entry name" value="DIOX_N"/>
    <property type="match status" value="1"/>
</dbReference>
<proteinExistence type="inferred from homology"/>
<evidence type="ECO:0000313" key="8">
    <source>
        <dbReference type="RefSeq" id="XP_021862432.1"/>
    </source>
</evidence>
<dbReference type="RefSeq" id="XP_021862432.1">
    <property type="nucleotide sequence ID" value="XM_022006740.2"/>
</dbReference>
<evidence type="ECO:0000259" key="6">
    <source>
        <dbReference type="PROSITE" id="PS51471"/>
    </source>
</evidence>
<dbReference type="PROSITE" id="PS51471">
    <property type="entry name" value="FE2OG_OXY"/>
    <property type="match status" value="1"/>
</dbReference>
<protein>
    <submittedName>
        <fullName evidence="8">1-aminocyclopropane-1-carboxylate oxidase homolog 1 isoform X1</fullName>
    </submittedName>
</protein>
<gene>
    <name evidence="8" type="primary">LOC110801390</name>
</gene>
<dbReference type="InterPro" id="IPR044861">
    <property type="entry name" value="IPNS-like_FE2OG_OXY"/>
</dbReference>
<evidence type="ECO:0000256" key="5">
    <source>
        <dbReference type="RuleBase" id="RU003682"/>
    </source>
</evidence>
<dbReference type="PANTHER" id="PTHR10209:SF884">
    <property type="entry name" value="1-AMINOCYCLOPROPANE-1-CARBOXYLATE OXIDASE HOMOLOG 1-LIKE"/>
    <property type="match status" value="1"/>
</dbReference>
<dbReference type="InterPro" id="IPR026992">
    <property type="entry name" value="DIOX_N"/>
</dbReference>
<dbReference type="FunFam" id="2.60.120.330:FF:000005">
    <property type="entry name" value="1-aminocyclopropane-1-carboxylate oxidase homolog 1"/>
    <property type="match status" value="1"/>
</dbReference>
<feature type="domain" description="Fe2OG dioxygenase" evidence="6">
    <location>
        <begin position="223"/>
        <end position="322"/>
    </location>
</feature>
<evidence type="ECO:0000313" key="7">
    <source>
        <dbReference type="Proteomes" id="UP000813463"/>
    </source>
</evidence>
<evidence type="ECO:0000256" key="2">
    <source>
        <dbReference type="ARBA" id="ARBA00022723"/>
    </source>
</evidence>
<dbReference type="InterPro" id="IPR027443">
    <property type="entry name" value="IPNS-like_sf"/>
</dbReference>
<comment type="similarity">
    <text evidence="1 5">Belongs to the iron/ascorbate-dependent oxidoreductase family.</text>
</comment>
<reference evidence="7" key="1">
    <citation type="journal article" date="2021" name="Nat. Commun.">
        <title>Genomic analyses provide insights into spinach domestication and the genetic basis of agronomic traits.</title>
        <authorList>
            <person name="Cai X."/>
            <person name="Sun X."/>
            <person name="Xu C."/>
            <person name="Sun H."/>
            <person name="Wang X."/>
            <person name="Ge C."/>
            <person name="Zhang Z."/>
            <person name="Wang Q."/>
            <person name="Fei Z."/>
            <person name="Jiao C."/>
            <person name="Wang Q."/>
        </authorList>
    </citation>
    <scope>NUCLEOTIDE SEQUENCE [LARGE SCALE GENOMIC DNA]</scope>
    <source>
        <strain evidence="7">cv. Varoflay</strain>
    </source>
</reference>
<name>A0A9R0J730_SPIOL</name>
<dbReference type="SUPFAM" id="SSF51197">
    <property type="entry name" value="Clavaminate synthase-like"/>
    <property type="match status" value="1"/>
</dbReference>
<keyword evidence="4 5" id="KW-0408">Iron</keyword>
<dbReference type="Pfam" id="PF03171">
    <property type="entry name" value="2OG-FeII_Oxy"/>
    <property type="match status" value="1"/>
</dbReference>
<organism evidence="7 8">
    <name type="scientific">Spinacia oleracea</name>
    <name type="common">Spinach</name>
    <dbReference type="NCBI Taxonomy" id="3562"/>
    <lineage>
        <taxon>Eukaryota</taxon>
        <taxon>Viridiplantae</taxon>
        <taxon>Streptophyta</taxon>
        <taxon>Embryophyta</taxon>
        <taxon>Tracheophyta</taxon>
        <taxon>Spermatophyta</taxon>
        <taxon>Magnoliopsida</taxon>
        <taxon>eudicotyledons</taxon>
        <taxon>Gunneridae</taxon>
        <taxon>Pentapetalae</taxon>
        <taxon>Caryophyllales</taxon>
        <taxon>Chenopodiaceae</taxon>
        <taxon>Chenopodioideae</taxon>
        <taxon>Anserineae</taxon>
        <taxon>Spinacia</taxon>
    </lineage>
</organism>
<dbReference type="PANTHER" id="PTHR10209">
    <property type="entry name" value="OXIDOREDUCTASE, 2OG-FE II OXYGENASE FAMILY PROTEIN"/>
    <property type="match status" value="1"/>
</dbReference>
<reference evidence="8" key="2">
    <citation type="submission" date="2025-08" db="UniProtKB">
        <authorList>
            <consortium name="RefSeq"/>
        </authorList>
    </citation>
    <scope>IDENTIFICATION</scope>
    <source>
        <tissue evidence="8">Leaf</tissue>
    </source>
</reference>
<evidence type="ECO:0000256" key="4">
    <source>
        <dbReference type="ARBA" id="ARBA00023004"/>
    </source>
</evidence>
<evidence type="ECO:0000256" key="3">
    <source>
        <dbReference type="ARBA" id="ARBA00023002"/>
    </source>
</evidence>
<dbReference type="GO" id="GO:0051213">
    <property type="term" value="F:dioxygenase activity"/>
    <property type="evidence" value="ECO:0007669"/>
    <property type="project" value="UniProtKB-ARBA"/>
</dbReference>
<accession>A0A9R0J730</accession>
<evidence type="ECO:0000256" key="1">
    <source>
        <dbReference type="ARBA" id="ARBA00008056"/>
    </source>
</evidence>